<dbReference type="SUPFAM" id="SSF110395">
    <property type="entry name" value="CutC-like"/>
    <property type="match status" value="1"/>
</dbReference>
<dbReference type="PANTHER" id="PTHR12598:SF0">
    <property type="entry name" value="COPPER HOMEOSTASIS PROTEIN CUTC HOMOLOG"/>
    <property type="match status" value="1"/>
</dbReference>
<dbReference type="Pfam" id="PF03932">
    <property type="entry name" value="CutC"/>
    <property type="match status" value="1"/>
</dbReference>
<reference evidence="3 4" key="2">
    <citation type="journal article" date="2012" name="Stand. Genomic Sci.">
        <title>Complete genome sequence of the termite hindgut bacterium Spirochaeta coccoides type strain (SPN1(T)), reclassification in the genus Sphaerochaeta as Sphaerochaeta coccoides comb. nov. and emendations of the family Spirochaetaceae and the genus Sphaerochaeta.</title>
        <authorList>
            <person name="Abt B."/>
            <person name="Han C."/>
            <person name="Scheuner C."/>
            <person name="Lu M."/>
            <person name="Lapidus A."/>
            <person name="Nolan M."/>
            <person name="Lucas S."/>
            <person name="Hammon N."/>
            <person name="Deshpande S."/>
            <person name="Cheng J.F."/>
            <person name="Tapia R."/>
            <person name="Goodwin L.A."/>
            <person name="Pitluck S."/>
            <person name="Liolios K."/>
            <person name="Pagani I."/>
            <person name="Ivanova N."/>
            <person name="Mavromatis K."/>
            <person name="Mikhailova N."/>
            <person name="Huntemann M."/>
            <person name="Pati A."/>
            <person name="Chen A."/>
            <person name="Palaniappan K."/>
            <person name="Land M."/>
            <person name="Hauser L."/>
            <person name="Brambilla E.M."/>
            <person name="Rohde M."/>
            <person name="Spring S."/>
            <person name="Gronow S."/>
            <person name="Goker M."/>
            <person name="Woyke T."/>
            <person name="Bristow J."/>
            <person name="Eisen J.A."/>
            <person name="Markowitz V."/>
            <person name="Hugenholtz P."/>
            <person name="Kyrpides N.C."/>
            <person name="Klenk H.P."/>
            <person name="Detter J.C."/>
        </authorList>
    </citation>
    <scope>NUCLEOTIDE SEQUENCE [LARGE SCALE GENOMIC DNA]</scope>
    <source>
        <strain evidence="4">ATCC BAA-1237 / DSM 17374 / SPN1</strain>
    </source>
</reference>
<sequence>MDKNTKPLIEVCLESAESVVIAEQAGAHRVELCSDLFEGGLTPTPGAFRIARRSTERIVINVMIRPRGGDFCYSQAEFDIMKEDIHVFREEGADAVVFGILTPDAVIDYDRTAQLIAMARPMGVTFHRAFDMSRDIHASLQTLITLGVDRVLTSGGEATVPEGKEVLADLVREAGEKIIVMPGCGLTERNFARMHKAINACEYHVFLPQETESRMTWRPGHIYMGGTLRQPEFSLSRTDSHQLKSVLGA</sequence>
<dbReference type="PANTHER" id="PTHR12598">
    <property type="entry name" value="COPPER HOMEOSTASIS PROTEIN CUTC"/>
    <property type="match status" value="1"/>
</dbReference>
<evidence type="ECO:0000256" key="2">
    <source>
        <dbReference type="HAMAP-Rule" id="MF_00795"/>
    </source>
</evidence>
<dbReference type="HAMAP" id="MF_00795">
    <property type="entry name" value="CutC"/>
    <property type="match status" value="1"/>
</dbReference>
<dbReference type="RefSeq" id="WP_013740399.1">
    <property type="nucleotide sequence ID" value="NC_015436.1"/>
</dbReference>
<accession>F4GLW5</accession>
<dbReference type="Gene3D" id="3.20.20.380">
    <property type="entry name" value="Copper homeostasis (CutC) domain"/>
    <property type="match status" value="1"/>
</dbReference>
<dbReference type="HOGENOM" id="CLU_050555_3_2_12"/>
<name>F4GLW5_PARC1</name>
<dbReference type="AlphaFoldDB" id="F4GLW5"/>
<gene>
    <name evidence="2" type="primary">cutC</name>
    <name evidence="3" type="ordered locus">Spico_1808</name>
</gene>
<reference evidence="4" key="1">
    <citation type="submission" date="2011-04" db="EMBL/GenBank/DDBJ databases">
        <title>The complete genome of Spirochaeta coccoides DSM 17374.</title>
        <authorList>
            <person name="Lucas S."/>
            <person name="Copeland A."/>
            <person name="Lapidus A."/>
            <person name="Bruce D."/>
            <person name="Goodwin L."/>
            <person name="Pitluck S."/>
            <person name="Peters L."/>
            <person name="Kyrpides N."/>
            <person name="Mavromatis K."/>
            <person name="Pagani I."/>
            <person name="Ivanova N."/>
            <person name="Ovchinnikova G."/>
            <person name="Lu M."/>
            <person name="Detter J.C."/>
            <person name="Tapia R."/>
            <person name="Han C."/>
            <person name="Land M."/>
            <person name="Hauser L."/>
            <person name="Markowitz V."/>
            <person name="Cheng J.-F."/>
            <person name="Hugenholtz P."/>
            <person name="Woyke T."/>
            <person name="Wu D."/>
            <person name="Spring S."/>
            <person name="Schroeder M."/>
            <person name="Brambilla E."/>
            <person name="Klenk H.-P."/>
            <person name="Eisen J.A."/>
        </authorList>
    </citation>
    <scope>NUCLEOTIDE SEQUENCE [LARGE SCALE GENOMIC DNA]</scope>
    <source>
        <strain evidence="4">ATCC BAA-1237 / DSM 17374 / SPN1</strain>
    </source>
</reference>
<keyword evidence="4" id="KW-1185">Reference proteome</keyword>
<dbReference type="Proteomes" id="UP000007939">
    <property type="component" value="Chromosome"/>
</dbReference>
<dbReference type="GO" id="GO:0005737">
    <property type="term" value="C:cytoplasm"/>
    <property type="evidence" value="ECO:0007669"/>
    <property type="project" value="UniProtKB-SubCell"/>
</dbReference>
<dbReference type="STRING" id="760011.Spico_1808"/>
<evidence type="ECO:0000256" key="1">
    <source>
        <dbReference type="ARBA" id="ARBA00007768"/>
    </source>
</evidence>
<dbReference type="GO" id="GO:0005507">
    <property type="term" value="F:copper ion binding"/>
    <property type="evidence" value="ECO:0007669"/>
    <property type="project" value="TreeGrafter"/>
</dbReference>
<evidence type="ECO:0000313" key="3">
    <source>
        <dbReference type="EMBL" id="AEC03006.1"/>
    </source>
</evidence>
<protein>
    <recommendedName>
        <fullName evidence="2">PF03932 family protein CutC</fullName>
    </recommendedName>
</protein>
<dbReference type="eggNOG" id="COG3142">
    <property type="taxonomic scope" value="Bacteria"/>
</dbReference>
<dbReference type="FunFam" id="3.20.20.380:FF:000001">
    <property type="entry name" value="Copper homeostasis protein CutC"/>
    <property type="match status" value="1"/>
</dbReference>
<dbReference type="OrthoDB" id="9815677at2"/>
<comment type="subcellular location">
    <subcellularLocation>
        <location evidence="2">Cytoplasm</location>
    </subcellularLocation>
</comment>
<dbReference type="EMBL" id="CP002659">
    <property type="protein sequence ID" value="AEC03006.1"/>
    <property type="molecule type" value="Genomic_DNA"/>
</dbReference>
<evidence type="ECO:0000313" key="4">
    <source>
        <dbReference type="Proteomes" id="UP000007939"/>
    </source>
</evidence>
<dbReference type="KEGG" id="scc:Spico_1808"/>
<keyword evidence="2" id="KW-0963">Cytoplasm</keyword>
<dbReference type="InterPro" id="IPR036822">
    <property type="entry name" value="CutC-like_dom_sf"/>
</dbReference>
<dbReference type="InterPro" id="IPR005627">
    <property type="entry name" value="CutC-like"/>
</dbReference>
<comment type="similarity">
    <text evidence="1 2">Belongs to the CutC family.</text>
</comment>
<proteinExistence type="inferred from homology"/>
<organism evidence="3 4">
    <name type="scientific">Parasphaerochaeta coccoides (strain ATCC BAA-1237 / DSM 17374 / SPN1)</name>
    <name type="common">Sphaerochaeta coccoides</name>
    <dbReference type="NCBI Taxonomy" id="760011"/>
    <lineage>
        <taxon>Bacteria</taxon>
        <taxon>Pseudomonadati</taxon>
        <taxon>Spirochaetota</taxon>
        <taxon>Spirochaetia</taxon>
        <taxon>Spirochaetales</taxon>
        <taxon>Sphaerochaetaceae</taxon>
        <taxon>Parasphaerochaeta</taxon>
    </lineage>
</organism>
<comment type="caution">
    <text evidence="2">Once thought to be involved in copper homeostasis, experiments in E.coli have shown this is not the case.</text>
</comment>